<accession>J7RBV8</accession>
<dbReference type="SUPFAM" id="SSF52374">
    <property type="entry name" value="Nucleotidylyl transferase"/>
    <property type="match status" value="1"/>
</dbReference>
<dbReference type="InterPro" id="IPR004821">
    <property type="entry name" value="Cyt_trans-like"/>
</dbReference>
<dbReference type="eggNOG" id="KOG3351">
    <property type="taxonomic scope" value="Eukaryota"/>
</dbReference>
<dbReference type="InterPro" id="IPR014729">
    <property type="entry name" value="Rossmann-like_a/b/a_fold"/>
</dbReference>
<dbReference type="Pfam" id="PF01467">
    <property type="entry name" value="CTP_transf_like"/>
    <property type="match status" value="1"/>
</dbReference>
<dbReference type="CDD" id="cd02164">
    <property type="entry name" value="PPAT_CoAS"/>
    <property type="match status" value="1"/>
</dbReference>
<dbReference type="EMBL" id="HE978324">
    <property type="protein sequence ID" value="CCK72390.1"/>
    <property type="molecule type" value="Genomic_DNA"/>
</dbReference>
<dbReference type="GO" id="GO:0004140">
    <property type="term" value="F:dephospho-CoA kinase activity"/>
    <property type="evidence" value="ECO:0007669"/>
    <property type="project" value="TreeGrafter"/>
</dbReference>
<reference evidence="3" key="2">
    <citation type="submission" date="2012-08" db="EMBL/GenBank/DDBJ databases">
        <title>Genome sequence of Kazachstania naganishii.</title>
        <authorList>
            <person name="Gordon J.L."/>
            <person name="Armisen D."/>
            <person name="Proux-Wera E."/>
            <person name="OhEigeartaigh S.S."/>
            <person name="Byrne K.P."/>
            <person name="Wolfe K.H."/>
        </authorList>
    </citation>
    <scope>NUCLEOTIDE SEQUENCE [LARGE SCALE GENOMIC DNA]</scope>
    <source>
        <strain evidence="3">ATCC MYA-139 / BCRC 22969 / CBS 8797 / CCRC 22969 / KCTC 17520 / NBRC 10181 / NCYC 3082</strain>
    </source>
</reference>
<reference evidence="2 3" key="1">
    <citation type="journal article" date="2011" name="Proc. Natl. Acad. Sci. U.S.A.">
        <title>Evolutionary erosion of yeast sex chromosomes by mating-type switching accidents.</title>
        <authorList>
            <person name="Gordon J.L."/>
            <person name="Armisen D."/>
            <person name="Proux-Wera E."/>
            <person name="Oheigeartaigh S.S."/>
            <person name="Byrne K.P."/>
            <person name="Wolfe K.H."/>
        </authorList>
    </citation>
    <scope>NUCLEOTIDE SEQUENCE [LARGE SCALE GENOMIC DNA]</scope>
    <source>
        <strain evidence="3">ATCC MYA-139 / BCRC 22969 / CBS 8797 / CCRC 22969 / KCTC 17520 / NBRC 10181 / NCYC 3082</strain>
    </source>
</reference>
<gene>
    <name evidence="2" type="primary">KNAG0K00220</name>
    <name evidence="2" type="ordered locus">KNAG_0K00220</name>
</gene>
<name>J7RBV8_HUIN7</name>
<evidence type="ECO:0000313" key="3">
    <source>
        <dbReference type="Proteomes" id="UP000006310"/>
    </source>
</evidence>
<evidence type="ECO:0000259" key="1">
    <source>
        <dbReference type="Pfam" id="PF01467"/>
    </source>
</evidence>
<dbReference type="Gene3D" id="3.40.50.620">
    <property type="entry name" value="HUPs"/>
    <property type="match status" value="1"/>
</dbReference>
<organism evidence="2 3">
    <name type="scientific">Huiozyma naganishii (strain ATCC MYA-139 / BCRC 22969 / CBS 8797 / KCTC 17520 / NBRC 10181 / NCYC 3082 / Yp74L-3)</name>
    <name type="common">Yeast</name>
    <name type="synonym">Kazachstania naganishii</name>
    <dbReference type="NCBI Taxonomy" id="1071383"/>
    <lineage>
        <taxon>Eukaryota</taxon>
        <taxon>Fungi</taxon>
        <taxon>Dikarya</taxon>
        <taxon>Ascomycota</taxon>
        <taxon>Saccharomycotina</taxon>
        <taxon>Saccharomycetes</taxon>
        <taxon>Saccharomycetales</taxon>
        <taxon>Saccharomycetaceae</taxon>
        <taxon>Huiozyma</taxon>
    </lineage>
</organism>
<dbReference type="GO" id="GO:0015937">
    <property type="term" value="P:coenzyme A biosynthetic process"/>
    <property type="evidence" value="ECO:0007669"/>
    <property type="project" value="EnsemblFungi"/>
</dbReference>
<dbReference type="STRING" id="1071383.J7RBV8"/>
<dbReference type="GeneID" id="34528157"/>
<dbReference type="RefSeq" id="XP_022466635.1">
    <property type="nucleotide sequence ID" value="XM_022610327.1"/>
</dbReference>
<dbReference type="PANTHER" id="PTHR10695:SF46">
    <property type="entry name" value="BIFUNCTIONAL COENZYME A SYNTHASE-RELATED"/>
    <property type="match status" value="1"/>
</dbReference>
<dbReference type="KEGG" id="kng:KNAG_0K00220"/>
<dbReference type="AlphaFoldDB" id="J7RBV8"/>
<dbReference type="OrthoDB" id="330671at2759"/>
<dbReference type="PANTHER" id="PTHR10695">
    <property type="entry name" value="DEPHOSPHO-COA KINASE-RELATED"/>
    <property type="match status" value="1"/>
</dbReference>
<protein>
    <recommendedName>
        <fullName evidence="1">Cytidyltransferase-like domain-containing protein</fullName>
    </recommendedName>
</protein>
<dbReference type="OMA" id="KDVCGPT"/>
<dbReference type="GO" id="GO:1990143">
    <property type="term" value="C:CoA-synthesizing protein complex"/>
    <property type="evidence" value="ECO:0007669"/>
    <property type="project" value="EnsemblFungi"/>
</dbReference>
<dbReference type="Proteomes" id="UP000006310">
    <property type="component" value="Chromosome 11"/>
</dbReference>
<sequence>MRVGIVLQHCDALDFEELQHVVEGILSLERIDRAFQENRATDLDLLLLSDIKSSFHLDNLLGKLYTTLREILFKRGLPLFPINVLLGNFNREETSWDELFVTDRKVVDVYRIQHTNLNILPKIKNHDKVSPVANDPDPHTSSLADRNKYDVTALGGTFDHIHDGHKILLTVAAFITSSRLIIGLTGKELLGTKKFPELLEDYETRKGNVCKFLKLLKPQLRVEMVLLKDVCGPTGTVPEIKALVVSRETLKGGDYVNKTRREKGMHELDISVVNVIGGEEEDGWTEKLSSTDVRRMLSEEHTHT</sequence>
<keyword evidence="3" id="KW-1185">Reference proteome</keyword>
<dbReference type="HOGENOM" id="CLU_035272_0_1_1"/>
<evidence type="ECO:0000313" key="2">
    <source>
        <dbReference type="EMBL" id="CCK72390.1"/>
    </source>
</evidence>
<proteinExistence type="predicted"/>
<dbReference type="NCBIfam" id="NF001985">
    <property type="entry name" value="PRK00777.1"/>
    <property type="match status" value="1"/>
</dbReference>
<feature type="domain" description="Cytidyltransferase-like" evidence="1">
    <location>
        <begin position="154"/>
        <end position="295"/>
    </location>
</feature>